<dbReference type="AlphaFoldDB" id="A0A9D7SRY7"/>
<comment type="subcellular location">
    <subcellularLocation>
        <location evidence="1">Cell membrane</location>
        <topology evidence="1">Single-pass membrane protein</topology>
    </subcellularLocation>
    <subcellularLocation>
        <location evidence="7">Cell membrane</location>
        <topology evidence="7">Single-pass type II membrane protein</topology>
    </subcellularLocation>
</comment>
<dbReference type="Pfam" id="PF02472">
    <property type="entry name" value="ExbD"/>
    <property type="match status" value="1"/>
</dbReference>
<keyword evidence="7" id="KW-0653">Protein transport</keyword>
<evidence type="ECO:0000256" key="3">
    <source>
        <dbReference type="ARBA" id="ARBA00022475"/>
    </source>
</evidence>
<comment type="caution">
    <text evidence="9">The sequence shown here is derived from an EMBL/GenBank/DDBJ whole genome shotgun (WGS) entry which is preliminary data.</text>
</comment>
<keyword evidence="7" id="KW-0813">Transport</keyword>
<evidence type="ECO:0000313" key="9">
    <source>
        <dbReference type="EMBL" id="MBK9981993.1"/>
    </source>
</evidence>
<keyword evidence="6 8" id="KW-0472">Membrane</keyword>
<evidence type="ECO:0000256" key="4">
    <source>
        <dbReference type="ARBA" id="ARBA00022692"/>
    </source>
</evidence>
<evidence type="ECO:0000256" key="7">
    <source>
        <dbReference type="RuleBase" id="RU003879"/>
    </source>
</evidence>
<proteinExistence type="inferred from homology"/>
<dbReference type="GO" id="GO:0005886">
    <property type="term" value="C:plasma membrane"/>
    <property type="evidence" value="ECO:0007669"/>
    <property type="project" value="UniProtKB-SubCell"/>
</dbReference>
<reference evidence="9 10" key="1">
    <citation type="submission" date="2020-10" db="EMBL/GenBank/DDBJ databases">
        <title>Connecting structure to function with the recovery of over 1000 high-quality activated sludge metagenome-assembled genomes encoding full-length rRNA genes using long-read sequencing.</title>
        <authorList>
            <person name="Singleton C.M."/>
            <person name="Petriglieri F."/>
            <person name="Kristensen J.M."/>
            <person name="Kirkegaard R.H."/>
            <person name="Michaelsen T.Y."/>
            <person name="Andersen M.H."/>
            <person name="Karst S.M."/>
            <person name="Dueholm M.S."/>
            <person name="Nielsen P.H."/>
            <person name="Albertsen M."/>
        </authorList>
    </citation>
    <scope>NUCLEOTIDE SEQUENCE [LARGE SCALE GENOMIC DNA]</scope>
    <source>
        <strain evidence="9">Ribe_18-Q3-R11-54_MAXAC.273</strain>
    </source>
</reference>
<evidence type="ECO:0000256" key="5">
    <source>
        <dbReference type="ARBA" id="ARBA00022989"/>
    </source>
</evidence>
<evidence type="ECO:0000313" key="10">
    <source>
        <dbReference type="Proteomes" id="UP000808337"/>
    </source>
</evidence>
<keyword evidence="3" id="KW-1003">Cell membrane</keyword>
<evidence type="ECO:0000256" key="1">
    <source>
        <dbReference type="ARBA" id="ARBA00004162"/>
    </source>
</evidence>
<dbReference type="GO" id="GO:0015031">
    <property type="term" value="P:protein transport"/>
    <property type="evidence" value="ECO:0007669"/>
    <property type="project" value="UniProtKB-KW"/>
</dbReference>
<organism evidence="9 10">
    <name type="scientific">Candidatus Opimibacter skivensis</name>
    <dbReference type="NCBI Taxonomy" id="2982028"/>
    <lineage>
        <taxon>Bacteria</taxon>
        <taxon>Pseudomonadati</taxon>
        <taxon>Bacteroidota</taxon>
        <taxon>Saprospiria</taxon>
        <taxon>Saprospirales</taxon>
        <taxon>Saprospiraceae</taxon>
        <taxon>Candidatus Opimibacter</taxon>
    </lineage>
</organism>
<evidence type="ECO:0000256" key="8">
    <source>
        <dbReference type="SAM" id="Phobius"/>
    </source>
</evidence>
<sequence>MEIQPYNKRKRSTMVDLTPMVDLGFLLITFFMLATSFSKPKAMEVMKPDVEGDPAPYPQSKTCTLMLGSRDMIYTYSLPDEMISSIVPFVDSIDYSPSGLRKYIQRRQIEVEKRWGLRNMLFVIIKPLPNSSFKNLVDVLDEMLISDVKRYAIEKANTEVDSMIMKIVKK</sequence>
<evidence type="ECO:0000256" key="2">
    <source>
        <dbReference type="ARBA" id="ARBA00005811"/>
    </source>
</evidence>
<protein>
    <submittedName>
        <fullName evidence="9">Biopolymer transporter ExbD</fullName>
    </submittedName>
</protein>
<gene>
    <name evidence="9" type="ORF">IPP15_06125</name>
</gene>
<keyword evidence="4 7" id="KW-0812">Transmembrane</keyword>
<dbReference type="InterPro" id="IPR003400">
    <property type="entry name" value="ExbD"/>
</dbReference>
<dbReference type="PANTHER" id="PTHR30558">
    <property type="entry name" value="EXBD MEMBRANE COMPONENT OF PMF-DRIVEN MACROMOLECULE IMPORT SYSTEM"/>
    <property type="match status" value="1"/>
</dbReference>
<keyword evidence="5 8" id="KW-1133">Transmembrane helix</keyword>
<name>A0A9D7SRY7_9BACT</name>
<dbReference type="Proteomes" id="UP000808337">
    <property type="component" value="Unassembled WGS sequence"/>
</dbReference>
<comment type="similarity">
    <text evidence="2 7">Belongs to the ExbD/TolR family.</text>
</comment>
<dbReference type="GO" id="GO:0022857">
    <property type="term" value="F:transmembrane transporter activity"/>
    <property type="evidence" value="ECO:0007669"/>
    <property type="project" value="InterPro"/>
</dbReference>
<dbReference type="PANTHER" id="PTHR30558:SF3">
    <property type="entry name" value="BIOPOLYMER TRANSPORT PROTEIN EXBD-RELATED"/>
    <property type="match status" value="1"/>
</dbReference>
<feature type="transmembrane region" description="Helical" evidence="8">
    <location>
        <begin position="20"/>
        <end position="37"/>
    </location>
</feature>
<accession>A0A9D7SRY7</accession>
<evidence type="ECO:0000256" key="6">
    <source>
        <dbReference type="ARBA" id="ARBA00023136"/>
    </source>
</evidence>
<dbReference type="EMBL" id="JADKGY010000001">
    <property type="protein sequence ID" value="MBK9981993.1"/>
    <property type="molecule type" value="Genomic_DNA"/>
</dbReference>